<sequence length="131" mass="15205">MAIIIFGILLLVLFLLLEKVTRRILGVKKQKISVTRGRHIDQWGRGAIFVVFISAIPFVVTTDGPVLKWYFMFYFLLMLGLRSILEWKYLKSSKQYVATLIFTFVVVVMFYSVDSWMLELYRLIEGGLGAK</sequence>
<protein>
    <recommendedName>
        <fullName evidence="4">DUF4181 domain-containing protein</fullName>
    </recommendedName>
</protein>
<dbReference type="OrthoDB" id="2626526at2"/>
<dbReference type="Pfam" id="PF13789">
    <property type="entry name" value="DUF4181"/>
    <property type="match status" value="1"/>
</dbReference>
<gene>
    <name evidence="2" type="ORF">BEP19_02990</name>
</gene>
<keyword evidence="1" id="KW-0472">Membrane</keyword>
<accession>A0A419SNN6</accession>
<proteinExistence type="predicted"/>
<comment type="caution">
    <text evidence="2">The sequence shown here is derived from an EMBL/GenBank/DDBJ whole genome shotgun (WGS) entry which is preliminary data.</text>
</comment>
<organism evidence="2 3">
    <name type="scientific">Ammoniphilus oxalaticus</name>
    <dbReference type="NCBI Taxonomy" id="66863"/>
    <lineage>
        <taxon>Bacteria</taxon>
        <taxon>Bacillati</taxon>
        <taxon>Bacillota</taxon>
        <taxon>Bacilli</taxon>
        <taxon>Bacillales</taxon>
        <taxon>Paenibacillaceae</taxon>
        <taxon>Aneurinibacillus group</taxon>
        <taxon>Ammoniphilus</taxon>
    </lineage>
</organism>
<keyword evidence="1" id="KW-1133">Transmembrane helix</keyword>
<dbReference type="RefSeq" id="WP_120188589.1">
    <property type="nucleotide sequence ID" value="NZ_MCHY01000006.1"/>
</dbReference>
<feature type="transmembrane region" description="Helical" evidence="1">
    <location>
        <begin position="43"/>
        <end position="60"/>
    </location>
</feature>
<dbReference type="Proteomes" id="UP000284219">
    <property type="component" value="Unassembled WGS sequence"/>
</dbReference>
<evidence type="ECO:0000313" key="2">
    <source>
        <dbReference type="EMBL" id="RKD25910.1"/>
    </source>
</evidence>
<dbReference type="InterPro" id="IPR025441">
    <property type="entry name" value="DUF4181"/>
</dbReference>
<keyword evidence="1" id="KW-0812">Transmembrane</keyword>
<reference evidence="2 3" key="1">
    <citation type="submission" date="2016-08" db="EMBL/GenBank/DDBJ databases">
        <title>Novel Firmicute Genomes.</title>
        <authorList>
            <person name="Poppleton D.I."/>
            <person name="Gribaldo S."/>
        </authorList>
    </citation>
    <scope>NUCLEOTIDE SEQUENCE [LARGE SCALE GENOMIC DNA]</scope>
    <source>
        <strain evidence="2 3">RAOx-1</strain>
    </source>
</reference>
<feature type="transmembrane region" description="Helical" evidence="1">
    <location>
        <begin position="96"/>
        <end position="113"/>
    </location>
</feature>
<keyword evidence="3" id="KW-1185">Reference proteome</keyword>
<name>A0A419SNN6_9BACL</name>
<feature type="transmembrane region" description="Helical" evidence="1">
    <location>
        <begin position="6"/>
        <end position="22"/>
    </location>
</feature>
<evidence type="ECO:0008006" key="4">
    <source>
        <dbReference type="Google" id="ProtNLM"/>
    </source>
</evidence>
<feature type="transmembrane region" description="Helical" evidence="1">
    <location>
        <begin position="66"/>
        <end position="84"/>
    </location>
</feature>
<evidence type="ECO:0000313" key="3">
    <source>
        <dbReference type="Proteomes" id="UP000284219"/>
    </source>
</evidence>
<dbReference type="EMBL" id="MCHY01000006">
    <property type="protein sequence ID" value="RKD25910.1"/>
    <property type="molecule type" value="Genomic_DNA"/>
</dbReference>
<dbReference type="AlphaFoldDB" id="A0A419SNN6"/>
<evidence type="ECO:0000256" key="1">
    <source>
        <dbReference type="SAM" id="Phobius"/>
    </source>
</evidence>